<evidence type="ECO:0000313" key="3">
    <source>
        <dbReference type="Proteomes" id="UP001237642"/>
    </source>
</evidence>
<comment type="caution">
    <text evidence="2">The sequence shown here is derived from an EMBL/GenBank/DDBJ whole genome shotgun (WGS) entry which is preliminary data.</text>
</comment>
<feature type="region of interest" description="Disordered" evidence="1">
    <location>
        <begin position="93"/>
        <end position="138"/>
    </location>
</feature>
<proteinExistence type="predicted"/>
<name>A0AAD8HQW8_9APIA</name>
<keyword evidence="3" id="KW-1185">Reference proteome</keyword>
<sequence length="138" mass="15042">MNNPMPEMATRVEEGGSVIVAGDRKDPKKVGDKVVIFGNNSTQGGGEKIGGDFAEIGANKIITARQFSNSNQEGDVIMDRGLLIIDPKRRRVEDIESIGPSQKNNQEDVTMTEKNNIESQNQKNEIMAGAAEQARLEL</sequence>
<evidence type="ECO:0000313" key="2">
    <source>
        <dbReference type="EMBL" id="KAK1371231.1"/>
    </source>
</evidence>
<organism evidence="2 3">
    <name type="scientific">Heracleum sosnowskyi</name>
    <dbReference type="NCBI Taxonomy" id="360622"/>
    <lineage>
        <taxon>Eukaryota</taxon>
        <taxon>Viridiplantae</taxon>
        <taxon>Streptophyta</taxon>
        <taxon>Embryophyta</taxon>
        <taxon>Tracheophyta</taxon>
        <taxon>Spermatophyta</taxon>
        <taxon>Magnoliopsida</taxon>
        <taxon>eudicotyledons</taxon>
        <taxon>Gunneridae</taxon>
        <taxon>Pentapetalae</taxon>
        <taxon>asterids</taxon>
        <taxon>campanulids</taxon>
        <taxon>Apiales</taxon>
        <taxon>Apiaceae</taxon>
        <taxon>Apioideae</taxon>
        <taxon>apioid superclade</taxon>
        <taxon>Tordylieae</taxon>
        <taxon>Tordyliinae</taxon>
        <taxon>Heracleum</taxon>
    </lineage>
</organism>
<accession>A0AAD8HQW8</accession>
<reference evidence="2" key="2">
    <citation type="submission" date="2023-05" db="EMBL/GenBank/DDBJ databases">
        <authorList>
            <person name="Schelkunov M.I."/>
        </authorList>
    </citation>
    <scope>NUCLEOTIDE SEQUENCE</scope>
    <source>
        <strain evidence="2">Hsosn_3</strain>
        <tissue evidence="2">Leaf</tissue>
    </source>
</reference>
<dbReference type="EMBL" id="JAUIZM010000008">
    <property type="protein sequence ID" value="KAK1371231.1"/>
    <property type="molecule type" value="Genomic_DNA"/>
</dbReference>
<evidence type="ECO:0000256" key="1">
    <source>
        <dbReference type="SAM" id="MobiDB-lite"/>
    </source>
</evidence>
<dbReference type="AlphaFoldDB" id="A0AAD8HQW8"/>
<dbReference type="Proteomes" id="UP001237642">
    <property type="component" value="Unassembled WGS sequence"/>
</dbReference>
<feature type="region of interest" description="Disordered" evidence="1">
    <location>
        <begin position="1"/>
        <end position="25"/>
    </location>
</feature>
<protein>
    <submittedName>
        <fullName evidence="2">Uncharacterized protein</fullName>
    </submittedName>
</protein>
<gene>
    <name evidence="2" type="ORF">POM88_037323</name>
</gene>
<feature type="compositionally biased region" description="Polar residues" evidence="1">
    <location>
        <begin position="99"/>
        <end position="124"/>
    </location>
</feature>
<reference evidence="2" key="1">
    <citation type="submission" date="2023-02" db="EMBL/GenBank/DDBJ databases">
        <title>Genome of toxic invasive species Heracleum sosnowskyi carries increased number of genes despite the absence of recent whole-genome duplications.</title>
        <authorList>
            <person name="Schelkunov M."/>
            <person name="Shtratnikova V."/>
            <person name="Makarenko M."/>
            <person name="Klepikova A."/>
            <person name="Omelchenko D."/>
            <person name="Novikova G."/>
            <person name="Obukhova E."/>
            <person name="Bogdanov V."/>
            <person name="Penin A."/>
            <person name="Logacheva M."/>
        </authorList>
    </citation>
    <scope>NUCLEOTIDE SEQUENCE</scope>
    <source>
        <strain evidence="2">Hsosn_3</strain>
        <tissue evidence="2">Leaf</tissue>
    </source>
</reference>